<name>A0A0D0D578_9AGAM</name>
<dbReference type="AlphaFoldDB" id="A0A0D0D578"/>
<sequence length="169" mass="19863">LYLYVDDSFSFEQRKRLEYYQHYKKFLPRNLARLLRLWDHLGIPHEEWKQVFGSPLPVIGFEVDPNLMKVQMSDTSRVKLIEDVQEFAQHGTCQALRDFQKIAGYLNWALNIYPLLCPGLTAIYAKTAGNVQQCAPIWLNKDVERELVWLANHLRKSDGIYFLKSVSWS</sequence>
<gene>
    <name evidence="1" type="ORF">PAXRUDRAFT_63982</name>
</gene>
<dbReference type="InParanoid" id="A0A0D0D578"/>
<keyword evidence="2" id="KW-1185">Reference proteome</keyword>
<reference evidence="1 2" key="1">
    <citation type="submission" date="2014-04" db="EMBL/GenBank/DDBJ databases">
        <authorList>
            <consortium name="DOE Joint Genome Institute"/>
            <person name="Kuo A."/>
            <person name="Kohler A."/>
            <person name="Jargeat P."/>
            <person name="Nagy L.G."/>
            <person name="Floudas D."/>
            <person name="Copeland A."/>
            <person name="Barry K.W."/>
            <person name="Cichocki N."/>
            <person name="Veneault-Fourrey C."/>
            <person name="LaButti K."/>
            <person name="Lindquist E.A."/>
            <person name="Lipzen A."/>
            <person name="Lundell T."/>
            <person name="Morin E."/>
            <person name="Murat C."/>
            <person name="Sun H."/>
            <person name="Tunlid A."/>
            <person name="Henrissat B."/>
            <person name="Grigoriev I.V."/>
            <person name="Hibbett D.S."/>
            <person name="Martin F."/>
            <person name="Nordberg H.P."/>
            <person name="Cantor M.N."/>
            <person name="Hua S.X."/>
        </authorList>
    </citation>
    <scope>NUCLEOTIDE SEQUENCE [LARGE SCALE GENOMIC DNA]</scope>
    <source>
        <strain evidence="1 2">Ve08.2h10</strain>
    </source>
</reference>
<accession>A0A0D0D578</accession>
<feature type="non-terminal residue" evidence="1">
    <location>
        <position position="1"/>
    </location>
</feature>
<evidence type="ECO:0000313" key="1">
    <source>
        <dbReference type="EMBL" id="KIK75204.1"/>
    </source>
</evidence>
<dbReference type="EMBL" id="KN828272">
    <property type="protein sequence ID" value="KIK75204.1"/>
    <property type="molecule type" value="Genomic_DNA"/>
</dbReference>
<dbReference type="STRING" id="930991.A0A0D0D578"/>
<evidence type="ECO:0000313" key="2">
    <source>
        <dbReference type="Proteomes" id="UP000054538"/>
    </source>
</evidence>
<feature type="non-terminal residue" evidence="1">
    <location>
        <position position="169"/>
    </location>
</feature>
<proteinExistence type="predicted"/>
<dbReference type="OrthoDB" id="198652at2759"/>
<dbReference type="HOGENOM" id="CLU_134793_0_0_1"/>
<reference evidence="2" key="2">
    <citation type="submission" date="2015-01" db="EMBL/GenBank/DDBJ databases">
        <title>Evolutionary Origins and Diversification of the Mycorrhizal Mutualists.</title>
        <authorList>
            <consortium name="DOE Joint Genome Institute"/>
            <consortium name="Mycorrhizal Genomics Consortium"/>
            <person name="Kohler A."/>
            <person name="Kuo A."/>
            <person name="Nagy L.G."/>
            <person name="Floudas D."/>
            <person name="Copeland A."/>
            <person name="Barry K.W."/>
            <person name="Cichocki N."/>
            <person name="Veneault-Fourrey C."/>
            <person name="LaButti K."/>
            <person name="Lindquist E.A."/>
            <person name="Lipzen A."/>
            <person name="Lundell T."/>
            <person name="Morin E."/>
            <person name="Murat C."/>
            <person name="Riley R."/>
            <person name="Ohm R."/>
            <person name="Sun H."/>
            <person name="Tunlid A."/>
            <person name="Henrissat B."/>
            <person name="Grigoriev I.V."/>
            <person name="Hibbett D.S."/>
            <person name="Martin F."/>
        </authorList>
    </citation>
    <scope>NUCLEOTIDE SEQUENCE [LARGE SCALE GENOMIC DNA]</scope>
    <source>
        <strain evidence="2">Ve08.2h10</strain>
    </source>
</reference>
<protein>
    <submittedName>
        <fullName evidence="1">Uncharacterized protein</fullName>
    </submittedName>
</protein>
<dbReference type="InterPro" id="IPR043502">
    <property type="entry name" value="DNA/RNA_pol_sf"/>
</dbReference>
<dbReference type="SUPFAM" id="SSF56672">
    <property type="entry name" value="DNA/RNA polymerases"/>
    <property type="match status" value="1"/>
</dbReference>
<dbReference type="Proteomes" id="UP000054538">
    <property type="component" value="Unassembled WGS sequence"/>
</dbReference>
<organism evidence="1 2">
    <name type="scientific">Paxillus rubicundulus Ve08.2h10</name>
    <dbReference type="NCBI Taxonomy" id="930991"/>
    <lineage>
        <taxon>Eukaryota</taxon>
        <taxon>Fungi</taxon>
        <taxon>Dikarya</taxon>
        <taxon>Basidiomycota</taxon>
        <taxon>Agaricomycotina</taxon>
        <taxon>Agaricomycetes</taxon>
        <taxon>Agaricomycetidae</taxon>
        <taxon>Boletales</taxon>
        <taxon>Paxilineae</taxon>
        <taxon>Paxillaceae</taxon>
        <taxon>Paxillus</taxon>
    </lineage>
</organism>